<dbReference type="Gene3D" id="1.20.1640.10">
    <property type="entry name" value="Multidrug efflux transporter AcrB transmembrane domain"/>
    <property type="match status" value="2"/>
</dbReference>
<dbReference type="GO" id="GO:0005886">
    <property type="term" value="C:plasma membrane"/>
    <property type="evidence" value="ECO:0007669"/>
    <property type="project" value="UniProtKB-SubCell"/>
</dbReference>
<dbReference type="InterPro" id="IPR000731">
    <property type="entry name" value="SSD"/>
</dbReference>
<keyword evidence="4 6" id="KW-1133">Transmembrane helix</keyword>
<dbReference type="Proteomes" id="UP000448292">
    <property type="component" value="Unassembled WGS sequence"/>
</dbReference>
<keyword evidence="5 6" id="KW-0472">Membrane</keyword>
<feature type="transmembrane region" description="Helical" evidence="6">
    <location>
        <begin position="716"/>
        <end position="737"/>
    </location>
</feature>
<feature type="transmembrane region" description="Helical" evidence="6">
    <location>
        <begin position="323"/>
        <end position="343"/>
    </location>
</feature>
<dbReference type="SUPFAM" id="SSF82866">
    <property type="entry name" value="Multidrug efflux transporter AcrB transmembrane domain"/>
    <property type="match status" value="2"/>
</dbReference>
<evidence type="ECO:0000256" key="5">
    <source>
        <dbReference type="ARBA" id="ARBA00023136"/>
    </source>
</evidence>
<keyword evidence="2" id="KW-1003">Cell membrane</keyword>
<evidence type="ECO:0000256" key="1">
    <source>
        <dbReference type="ARBA" id="ARBA00004651"/>
    </source>
</evidence>
<keyword evidence="3 6" id="KW-0812">Transmembrane</keyword>
<comment type="subcellular location">
    <subcellularLocation>
        <location evidence="1">Cell membrane</location>
        <topology evidence="1">Multi-pass membrane protein</topology>
    </subcellularLocation>
</comment>
<sequence>MHGVLALITRRPGRVLLSFGLALLLAVLVTGFLRFNQDIFDVLPTDSAASRVVKRLAQATDDQSRIYLIVQRNDGRSDSDGLLKTGARLADALRHTTIDGRRAFLGPTTRKAEAVDPGRIEETLLHFLEHPETFIAAEDVEELAAFLDDEERMRMEVARNLALMAAPGGDERMVRIVSQDPLGLRRFMFDKLARMQGGLKFAEGPHMLAPDGRAIMLTALTPSANGSSVSPAQALAAIDELKADFPEHTILVTGGLALAEQQRSLLQDDLLTCLAGSFLGVMALFLFAYRRPLVLLFVAIPLGVGMQLALGALYLLFGQVHMLAVAFAAVILGLGIDFAIHVYDRYAEERLRGNAAEEAVAAAVASTGRAVAVGGLTSMTAFLALTLTGSPVLTQIGLLVALGLFFCLITTLWALPAWLVWAERFGWSGEIRPLRRFGVETLGQWVQSRPRTTLLVCVAVLLFALPGLTRLDVARDLDAVSPEGLEAVEARDVLYAHFGNPSGRVFIPFEADDLDELWERSRQIDARLAPLAESTLVKGFTSLSQLGSLPGLTLPGVDASPAENALQAYGFSLADFPQTASFIEALQTSPESQPGCMSLAGRPDVFQRYFYCAPATTGVTWVNCPGEACLAAVSQSIAPLDFAPRAYTIEGAMDSLMDRVIGDVVTTASFAAIIALVILAVYFRRPARAALALAPTLLGLATALGLMGYAGVSLNMINFIVIPILLGIGLDDGILLLHRQSELKNVHGTIATTGRSICMTSLTTSLGFGSLALAQYHVLAGMGLLTIAGVLACLFFSVCGLGAVLALLENRAARAAA</sequence>
<evidence type="ECO:0000313" key="9">
    <source>
        <dbReference type="Proteomes" id="UP000448292"/>
    </source>
</evidence>
<proteinExistence type="predicted"/>
<evidence type="ECO:0000313" key="8">
    <source>
        <dbReference type="EMBL" id="TVM19198.1"/>
    </source>
</evidence>
<protein>
    <recommendedName>
        <fullName evidence="7">SSD domain-containing protein</fullName>
    </recommendedName>
</protein>
<dbReference type="InterPro" id="IPR004869">
    <property type="entry name" value="MMPL_dom"/>
</dbReference>
<dbReference type="PROSITE" id="PS50156">
    <property type="entry name" value="SSD"/>
    <property type="match status" value="2"/>
</dbReference>
<dbReference type="AlphaFoldDB" id="A0A7M3MHM8"/>
<dbReference type="Pfam" id="PF02460">
    <property type="entry name" value="Patched"/>
    <property type="match status" value="1"/>
</dbReference>
<feature type="transmembrane region" description="Helical" evidence="6">
    <location>
        <begin position="664"/>
        <end position="683"/>
    </location>
</feature>
<feature type="transmembrane region" description="Helical" evidence="6">
    <location>
        <begin position="396"/>
        <end position="422"/>
    </location>
</feature>
<dbReference type="PANTHER" id="PTHR33406:SF13">
    <property type="entry name" value="MEMBRANE PROTEIN YDFJ"/>
    <property type="match status" value="1"/>
</dbReference>
<organism evidence="8 9">
    <name type="scientific">Oceanidesulfovibrio indonesiensis</name>
    <dbReference type="NCBI Taxonomy" id="54767"/>
    <lineage>
        <taxon>Bacteria</taxon>
        <taxon>Pseudomonadati</taxon>
        <taxon>Thermodesulfobacteriota</taxon>
        <taxon>Desulfovibrionia</taxon>
        <taxon>Desulfovibrionales</taxon>
        <taxon>Desulfovibrionaceae</taxon>
        <taxon>Oceanidesulfovibrio</taxon>
    </lineage>
</organism>
<dbReference type="PANTHER" id="PTHR33406">
    <property type="entry name" value="MEMBRANE PROTEIN MJ1562-RELATED"/>
    <property type="match status" value="1"/>
</dbReference>
<feature type="transmembrane region" description="Helical" evidence="6">
    <location>
        <begin position="690"/>
        <end position="710"/>
    </location>
</feature>
<comment type="caution">
    <text evidence="8">The sequence shown here is derived from an EMBL/GenBank/DDBJ whole genome shotgun (WGS) entry which is preliminary data.</text>
</comment>
<dbReference type="OrthoDB" id="49344at2"/>
<feature type="transmembrane region" description="Helical" evidence="6">
    <location>
        <begin position="452"/>
        <end position="469"/>
    </location>
</feature>
<keyword evidence="9" id="KW-1185">Reference proteome</keyword>
<evidence type="ECO:0000256" key="6">
    <source>
        <dbReference type="SAM" id="Phobius"/>
    </source>
</evidence>
<feature type="domain" description="SSD" evidence="7">
    <location>
        <begin position="685"/>
        <end position="807"/>
    </location>
</feature>
<dbReference type="InterPro" id="IPR050545">
    <property type="entry name" value="Mycobact_MmpL"/>
</dbReference>
<gene>
    <name evidence="8" type="ORF">DPQ33_02230</name>
</gene>
<evidence type="ECO:0000256" key="3">
    <source>
        <dbReference type="ARBA" id="ARBA00022692"/>
    </source>
</evidence>
<feature type="transmembrane region" description="Helical" evidence="6">
    <location>
        <begin position="15"/>
        <end position="33"/>
    </location>
</feature>
<dbReference type="Pfam" id="PF03176">
    <property type="entry name" value="MMPL"/>
    <property type="match status" value="1"/>
</dbReference>
<name>A0A7M3MHM8_9BACT</name>
<reference evidence="8 9" key="1">
    <citation type="submission" date="2018-06" db="EMBL/GenBank/DDBJ databases">
        <title>Complete genome of Desulfovibrio indonesiensis P37SLT.</title>
        <authorList>
            <person name="Crispim J.S."/>
            <person name="Vidigal P.M.P."/>
            <person name="Silva L.C.F."/>
            <person name="Laguardia C.N."/>
            <person name="Araujo L.C."/>
            <person name="Dias R.S."/>
            <person name="Sousa M.P."/>
            <person name="Paula S.O."/>
            <person name="Silva C."/>
        </authorList>
    </citation>
    <scope>NUCLEOTIDE SEQUENCE [LARGE SCALE GENOMIC DNA]</scope>
    <source>
        <strain evidence="8 9">P37SLT</strain>
    </source>
</reference>
<dbReference type="InterPro" id="IPR003392">
    <property type="entry name" value="PTHD_SSD"/>
</dbReference>
<evidence type="ECO:0000259" key="7">
    <source>
        <dbReference type="PROSITE" id="PS50156"/>
    </source>
</evidence>
<feature type="domain" description="SSD" evidence="7">
    <location>
        <begin position="293"/>
        <end position="421"/>
    </location>
</feature>
<evidence type="ECO:0000256" key="4">
    <source>
        <dbReference type="ARBA" id="ARBA00022989"/>
    </source>
</evidence>
<evidence type="ECO:0000256" key="2">
    <source>
        <dbReference type="ARBA" id="ARBA00022475"/>
    </source>
</evidence>
<feature type="transmembrane region" description="Helical" evidence="6">
    <location>
        <begin position="757"/>
        <end position="778"/>
    </location>
</feature>
<dbReference type="EMBL" id="QMIE01000002">
    <property type="protein sequence ID" value="TVM19198.1"/>
    <property type="molecule type" value="Genomic_DNA"/>
</dbReference>
<feature type="transmembrane region" description="Helical" evidence="6">
    <location>
        <begin position="784"/>
        <end position="808"/>
    </location>
</feature>
<dbReference type="RefSeq" id="WP_144301556.1">
    <property type="nucleotide sequence ID" value="NZ_QMIE01000002.1"/>
</dbReference>
<feature type="transmembrane region" description="Helical" evidence="6">
    <location>
        <begin position="295"/>
        <end position="316"/>
    </location>
</feature>
<feature type="transmembrane region" description="Helical" evidence="6">
    <location>
        <begin position="270"/>
        <end position="289"/>
    </location>
</feature>
<accession>A0A7M3MHM8</accession>